<dbReference type="Proteomes" id="UP000675664">
    <property type="component" value="Unassembled WGS sequence"/>
</dbReference>
<sequence length="144" mass="16644">MTTFENELRKLFDHNAVFADTRFVGRTCYGKISGNICVRAEFITLGHADKYEALKISLINRTEGVIDSTVLRFSEVLGKKQVTNPNFKEGVSPHIWKYQNELEWYVYKPTPSDFEELANEVDNYLEVFREPVHEMSQGMTPQMG</sequence>
<comment type="caution">
    <text evidence="1">The sequence shown here is derived from an EMBL/GenBank/DDBJ whole genome shotgun (WGS) entry which is preliminary data.</text>
</comment>
<proteinExistence type="predicted"/>
<dbReference type="RefSeq" id="WP_227017815.1">
    <property type="nucleotide sequence ID" value="NZ_JAGSND010000003.1"/>
</dbReference>
<evidence type="ECO:0000313" key="1">
    <source>
        <dbReference type="EMBL" id="MBR0597690.1"/>
    </source>
</evidence>
<organism evidence="1 2">
    <name type="scientific">Sinanaerobacter chloroacetimidivorans</name>
    <dbReference type="NCBI Taxonomy" id="2818044"/>
    <lineage>
        <taxon>Bacteria</taxon>
        <taxon>Bacillati</taxon>
        <taxon>Bacillota</taxon>
        <taxon>Clostridia</taxon>
        <taxon>Peptostreptococcales</taxon>
        <taxon>Anaerovoracaceae</taxon>
        <taxon>Sinanaerobacter</taxon>
    </lineage>
</organism>
<dbReference type="AlphaFoldDB" id="A0A8J7W1V7"/>
<keyword evidence="2" id="KW-1185">Reference proteome</keyword>
<reference evidence="1" key="1">
    <citation type="submission" date="2021-04" db="EMBL/GenBank/DDBJ databases">
        <title>Sinoanaerobacter chloroacetimidivorans sp. nov., an obligate anaerobic bacterium isolated from anaerobic sludge.</title>
        <authorList>
            <person name="Bao Y."/>
        </authorList>
    </citation>
    <scope>NUCLEOTIDE SEQUENCE</scope>
    <source>
        <strain evidence="1">BAD-6</strain>
    </source>
</reference>
<name>A0A8J7W1V7_9FIRM</name>
<dbReference type="EMBL" id="JAGSND010000003">
    <property type="protein sequence ID" value="MBR0597690.1"/>
    <property type="molecule type" value="Genomic_DNA"/>
</dbReference>
<protein>
    <submittedName>
        <fullName evidence="1">Uncharacterized protein</fullName>
    </submittedName>
</protein>
<reference evidence="1" key="2">
    <citation type="submission" date="2021-04" db="EMBL/GenBank/DDBJ databases">
        <authorList>
            <person name="Liu J."/>
        </authorList>
    </citation>
    <scope>NUCLEOTIDE SEQUENCE</scope>
    <source>
        <strain evidence="1">BAD-6</strain>
    </source>
</reference>
<evidence type="ECO:0000313" key="2">
    <source>
        <dbReference type="Proteomes" id="UP000675664"/>
    </source>
</evidence>
<gene>
    <name evidence="1" type="ORF">KCX82_07395</name>
</gene>
<accession>A0A8J7W1V7</accession>